<keyword evidence="3" id="KW-1185">Reference proteome</keyword>
<name>A0ABY4EGD8_9BACI</name>
<organism evidence="2 3">
    <name type="scientific">Halobacillus salinarum</name>
    <dbReference type="NCBI Taxonomy" id="2932257"/>
    <lineage>
        <taxon>Bacteria</taxon>
        <taxon>Bacillati</taxon>
        <taxon>Bacillota</taxon>
        <taxon>Bacilli</taxon>
        <taxon>Bacillales</taxon>
        <taxon>Bacillaceae</taxon>
        <taxon>Halobacillus</taxon>
    </lineage>
</organism>
<evidence type="ECO:0000259" key="1">
    <source>
        <dbReference type="Pfam" id="PF13460"/>
    </source>
</evidence>
<evidence type="ECO:0000313" key="2">
    <source>
        <dbReference type="EMBL" id="UOQ43536.1"/>
    </source>
</evidence>
<dbReference type="InterPro" id="IPR016040">
    <property type="entry name" value="NAD(P)-bd_dom"/>
</dbReference>
<dbReference type="RefSeq" id="WP_244708895.1">
    <property type="nucleotide sequence ID" value="NZ_CP095073.1"/>
</dbReference>
<reference evidence="2 3" key="1">
    <citation type="submission" date="2022-04" db="EMBL/GenBank/DDBJ databases">
        <title>Halobacillus sp. isolated from saltern.</title>
        <authorList>
            <person name="Won M."/>
            <person name="Lee C.-M."/>
            <person name="Woen H.-Y."/>
            <person name="Kwon S.-W."/>
        </authorList>
    </citation>
    <scope>NUCLEOTIDE SEQUENCE [LARGE SCALE GENOMIC DNA]</scope>
    <source>
        <strain evidence="2 3">SSBR10-3</strain>
    </source>
</reference>
<dbReference type="EMBL" id="CP095073">
    <property type="protein sequence ID" value="UOQ43536.1"/>
    <property type="molecule type" value="Genomic_DNA"/>
</dbReference>
<gene>
    <name evidence="2" type="ORF">MUN89_16695</name>
</gene>
<dbReference type="InterPro" id="IPR036291">
    <property type="entry name" value="NAD(P)-bd_dom_sf"/>
</dbReference>
<dbReference type="Proteomes" id="UP000831787">
    <property type="component" value="Chromosome"/>
</dbReference>
<dbReference type="PANTHER" id="PTHR43355:SF2">
    <property type="entry name" value="FLAVIN REDUCTASE (NADPH)"/>
    <property type="match status" value="1"/>
</dbReference>
<dbReference type="Gene3D" id="3.40.50.720">
    <property type="entry name" value="NAD(P)-binding Rossmann-like Domain"/>
    <property type="match status" value="1"/>
</dbReference>
<proteinExistence type="predicted"/>
<dbReference type="PANTHER" id="PTHR43355">
    <property type="entry name" value="FLAVIN REDUCTASE (NADPH)"/>
    <property type="match status" value="1"/>
</dbReference>
<protein>
    <submittedName>
        <fullName evidence="2">NAD(P)H-binding protein</fullName>
    </submittedName>
</protein>
<feature type="domain" description="NAD(P)-binding" evidence="1">
    <location>
        <begin position="7"/>
        <end position="190"/>
    </location>
</feature>
<sequence length="206" mass="23163">MKVAVLGGTGRVGSSFIKYATEQDVQIRALVRDKEKALRLFPQAEILEGNALNREDLSELIKGCDVVFSALNTDKTTTLSTAMPKIIKEMEEAGVDRILTIGTAGILNSRYEQGKYRYETKESKRTKSFAAEEHLKAFISLKNSQLQWTIVCPTHLPDGKRIGKVRSEREYLPKDGKKIGVADTAFFAYRELIESRFLHSRVGISY</sequence>
<accession>A0ABY4EGD8</accession>
<dbReference type="Pfam" id="PF13460">
    <property type="entry name" value="NAD_binding_10"/>
    <property type="match status" value="1"/>
</dbReference>
<dbReference type="InterPro" id="IPR051606">
    <property type="entry name" value="Polyketide_Oxido-like"/>
</dbReference>
<dbReference type="SUPFAM" id="SSF51735">
    <property type="entry name" value="NAD(P)-binding Rossmann-fold domains"/>
    <property type="match status" value="1"/>
</dbReference>
<evidence type="ECO:0000313" key="3">
    <source>
        <dbReference type="Proteomes" id="UP000831787"/>
    </source>
</evidence>